<feature type="transmembrane region" description="Helical" evidence="7">
    <location>
        <begin position="176"/>
        <end position="195"/>
    </location>
</feature>
<sequence>MNIYSATVTLFLVMDPLGNIPVFLSLLKQVDPNRRTKIILRESLIAFAILTLFLFCGKPILDSLHISEEALGIAGGIILFLIAIKMLFPMSQNKLADQTQGEPFIVPMAIPLLAGPSAMTTVILFASQAPHQMGEWFAALAAASLIATLLLLIAVPLQKLLGIKVIAALERLMGMILTTIAVQMFLTGLGTYLSALRT</sequence>
<keyword evidence="3" id="KW-1003">Cell membrane</keyword>
<keyword evidence="9" id="KW-1185">Reference proteome</keyword>
<organism evidence="8 9">
    <name type="scientific">Candidatus Rickettsiella isopodorum</name>
    <dbReference type="NCBI Taxonomy" id="1225476"/>
    <lineage>
        <taxon>Bacteria</taxon>
        <taxon>Pseudomonadati</taxon>
        <taxon>Pseudomonadota</taxon>
        <taxon>Gammaproteobacteria</taxon>
        <taxon>Legionellales</taxon>
        <taxon>Coxiellaceae</taxon>
        <taxon>Rickettsiella</taxon>
    </lineage>
</organism>
<evidence type="ECO:0000256" key="7">
    <source>
        <dbReference type="RuleBase" id="RU362048"/>
    </source>
</evidence>
<name>A0A1J8P423_9COXI</name>
<evidence type="ECO:0000256" key="3">
    <source>
        <dbReference type="ARBA" id="ARBA00022475"/>
    </source>
</evidence>
<proteinExistence type="inferred from homology"/>
<reference evidence="8 9" key="1">
    <citation type="submission" date="2016-03" db="EMBL/GenBank/DDBJ databases">
        <title>Comparative genomics of Rickettsiella.</title>
        <authorList>
            <person name="Chandler C."/>
            <person name="Wang Y."/>
        </authorList>
    </citation>
    <scope>NUCLEOTIDE SEQUENCE [LARGE SCALE GENOMIC DNA]</scope>
    <source>
        <strain evidence="8 9">RCFS May 2013</strain>
    </source>
</reference>
<evidence type="ECO:0000313" key="8">
    <source>
        <dbReference type="EMBL" id="OIZ94516.1"/>
    </source>
</evidence>
<dbReference type="GO" id="GO:0005886">
    <property type="term" value="C:plasma membrane"/>
    <property type="evidence" value="ECO:0007669"/>
    <property type="project" value="UniProtKB-SubCell"/>
</dbReference>
<evidence type="ECO:0000256" key="2">
    <source>
        <dbReference type="ARBA" id="ARBA00009784"/>
    </source>
</evidence>
<feature type="transmembrane region" description="Helical" evidence="7">
    <location>
        <begin position="38"/>
        <end position="55"/>
    </location>
</feature>
<dbReference type="EMBL" id="LUKY01000033">
    <property type="protein sequence ID" value="OIZ94516.1"/>
    <property type="molecule type" value="Genomic_DNA"/>
</dbReference>
<feature type="transmembrane region" description="Helical" evidence="7">
    <location>
        <begin position="136"/>
        <end position="155"/>
    </location>
</feature>
<dbReference type="Proteomes" id="UP000183924">
    <property type="component" value="Unassembled WGS sequence"/>
</dbReference>
<comment type="similarity">
    <text evidence="2 7">Belongs to the UPF0056 (MarC) family.</text>
</comment>
<feature type="transmembrane region" description="Helical" evidence="7">
    <location>
        <begin position="6"/>
        <end position="26"/>
    </location>
</feature>
<comment type="subcellular location">
    <subcellularLocation>
        <location evidence="1 7">Cell membrane</location>
        <topology evidence="1 7">Multi-pass membrane protein</topology>
    </subcellularLocation>
</comment>
<keyword evidence="5 7" id="KW-1133">Transmembrane helix</keyword>
<protein>
    <recommendedName>
        <fullName evidence="7">UPF0056 membrane protein</fullName>
    </recommendedName>
</protein>
<evidence type="ECO:0000256" key="6">
    <source>
        <dbReference type="ARBA" id="ARBA00023136"/>
    </source>
</evidence>
<feature type="transmembrane region" description="Helical" evidence="7">
    <location>
        <begin position="70"/>
        <end position="88"/>
    </location>
</feature>
<dbReference type="NCBIfam" id="TIGR00427">
    <property type="entry name" value="NAAT family transporter"/>
    <property type="match status" value="1"/>
</dbReference>
<dbReference type="PANTHER" id="PTHR33508:SF10">
    <property type="entry name" value="UPF0056 INNER MEMBRANE PROTEIN YHGN"/>
    <property type="match status" value="1"/>
</dbReference>
<evidence type="ECO:0000256" key="5">
    <source>
        <dbReference type="ARBA" id="ARBA00022989"/>
    </source>
</evidence>
<comment type="caution">
    <text evidence="8">The sequence shown here is derived from an EMBL/GenBank/DDBJ whole genome shotgun (WGS) entry which is preliminary data.</text>
</comment>
<dbReference type="Pfam" id="PF01914">
    <property type="entry name" value="MarC"/>
    <property type="match status" value="1"/>
</dbReference>
<accession>A0A1J8P423</accession>
<evidence type="ECO:0000313" key="9">
    <source>
        <dbReference type="Proteomes" id="UP000183924"/>
    </source>
</evidence>
<gene>
    <name evidence="8" type="ORF">A1D18_04310</name>
</gene>
<dbReference type="PANTHER" id="PTHR33508">
    <property type="entry name" value="UPF0056 MEMBRANE PROTEIN YHCE"/>
    <property type="match status" value="1"/>
</dbReference>
<evidence type="ECO:0000256" key="1">
    <source>
        <dbReference type="ARBA" id="ARBA00004651"/>
    </source>
</evidence>
<dbReference type="RefSeq" id="WP_071663005.1">
    <property type="nucleotide sequence ID" value="NZ_LUKY01000033.1"/>
</dbReference>
<keyword evidence="4 7" id="KW-0812">Transmembrane</keyword>
<evidence type="ECO:0000256" key="4">
    <source>
        <dbReference type="ARBA" id="ARBA00022692"/>
    </source>
</evidence>
<keyword evidence="6 7" id="KW-0472">Membrane</keyword>
<dbReference type="AlphaFoldDB" id="A0A1J8P423"/>
<dbReference type="InterPro" id="IPR002771">
    <property type="entry name" value="Multi_antbiot-R_MarC"/>
</dbReference>
<feature type="transmembrane region" description="Helical" evidence="7">
    <location>
        <begin position="109"/>
        <end position="130"/>
    </location>
</feature>